<keyword evidence="1" id="KW-0812">Transmembrane</keyword>
<gene>
    <name evidence="2" type="ORF">MiSe_18130</name>
</gene>
<accession>A0AAV3XAD0</accession>
<proteinExistence type="predicted"/>
<evidence type="ECO:0000313" key="3">
    <source>
        <dbReference type="Proteomes" id="UP001050975"/>
    </source>
</evidence>
<keyword evidence="1" id="KW-0472">Membrane</keyword>
<evidence type="ECO:0000313" key="2">
    <source>
        <dbReference type="EMBL" id="GET37060.1"/>
    </source>
</evidence>
<protein>
    <submittedName>
        <fullName evidence="2">Uncharacterized protein</fullName>
    </submittedName>
</protein>
<name>A0AAV3XAD0_9CYAN</name>
<dbReference type="RefSeq" id="WP_226577899.1">
    <property type="nucleotide sequence ID" value="NZ_BLAY01000022.1"/>
</dbReference>
<feature type="transmembrane region" description="Helical" evidence="1">
    <location>
        <begin position="169"/>
        <end position="197"/>
    </location>
</feature>
<reference evidence="2" key="1">
    <citation type="submission" date="2019-10" db="EMBL/GenBank/DDBJ databases">
        <title>Draft genome sequece of Microseira wollei NIES-4236.</title>
        <authorList>
            <person name="Yamaguchi H."/>
            <person name="Suzuki S."/>
            <person name="Kawachi M."/>
        </authorList>
    </citation>
    <scope>NUCLEOTIDE SEQUENCE</scope>
    <source>
        <strain evidence="2">NIES-4236</strain>
    </source>
</reference>
<organism evidence="2 3">
    <name type="scientific">Microseira wollei NIES-4236</name>
    <dbReference type="NCBI Taxonomy" id="2530354"/>
    <lineage>
        <taxon>Bacteria</taxon>
        <taxon>Bacillati</taxon>
        <taxon>Cyanobacteriota</taxon>
        <taxon>Cyanophyceae</taxon>
        <taxon>Oscillatoriophycideae</taxon>
        <taxon>Aerosakkonematales</taxon>
        <taxon>Aerosakkonemataceae</taxon>
        <taxon>Microseira</taxon>
    </lineage>
</organism>
<keyword evidence="3" id="KW-1185">Reference proteome</keyword>
<comment type="caution">
    <text evidence="2">The sequence shown here is derived from an EMBL/GenBank/DDBJ whole genome shotgun (WGS) entry which is preliminary data.</text>
</comment>
<dbReference type="EMBL" id="BLAY01000022">
    <property type="protein sequence ID" value="GET37060.1"/>
    <property type="molecule type" value="Genomic_DNA"/>
</dbReference>
<dbReference type="Proteomes" id="UP001050975">
    <property type="component" value="Unassembled WGS sequence"/>
</dbReference>
<dbReference type="AlphaFoldDB" id="A0AAV3XAD0"/>
<evidence type="ECO:0000256" key="1">
    <source>
        <dbReference type="SAM" id="Phobius"/>
    </source>
</evidence>
<feature type="transmembrane region" description="Helical" evidence="1">
    <location>
        <begin position="128"/>
        <end position="149"/>
    </location>
</feature>
<sequence length="207" mass="23816">MKRKSQARFWRAAALVRESLTLILWSSNFSFEVFSKIKIGMKQLSKRSLSTAPESQLSYSGTYTCPVCRHGEISAMTLTEAFACNFCHHIFTANLQKQLIQVADSSQPMTWRWTGRTWKPTHQSDTELTFILWLVAIALIALPPFLVWLSAHTFPPEPGSTASWIPLVWIGLTFLFHLVLVGWLIAEVYQFPIYAVVKVKLRQWLRR</sequence>
<keyword evidence="1" id="KW-1133">Transmembrane helix</keyword>